<name>A0A9P4QE66_9PEZI</name>
<dbReference type="Proteomes" id="UP000799441">
    <property type="component" value="Unassembled WGS sequence"/>
</dbReference>
<evidence type="ECO:0000256" key="2">
    <source>
        <dbReference type="SAM" id="Phobius"/>
    </source>
</evidence>
<protein>
    <submittedName>
        <fullName evidence="3">Uncharacterized protein</fullName>
    </submittedName>
</protein>
<feature type="transmembrane region" description="Helical" evidence="2">
    <location>
        <begin position="50"/>
        <end position="69"/>
    </location>
</feature>
<accession>A0A9P4QE66</accession>
<organism evidence="3 4">
    <name type="scientific">Polychaeton citri CBS 116435</name>
    <dbReference type="NCBI Taxonomy" id="1314669"/>
    <lineage>
        <taxon>Eukaryota</taxon>
        <taxon>Fungi</taxon>
        <taxon>Dikarya</taxon>
        <taxon>Ascomycota</taxon>
        <taxon>Pezizomycotina</taxon>
        <taxon>Dothideomycetes</taxon>
        <taxon>Dothideomycetidae</taxon>
        <taxon>Capnodiales</taxon>
        <taxon>Capnodiaceae</taxon>
        <taxon>Polychaeton</taxon>
    </lineage>
</organism>
<evidence type="ECO:0000256" key="1">
    <source>
        <dbReference type="SAM" id="MobiDB-lite"/>
    </source>
</evidence>
<proteinExistence type="predicted"/>
<evidence type="ECO:0000313" key="4">
    <source>
        <dbReference type="Proteomes" id="UP000799441"/>
    </source>
</evidence>
<feature type="region of interest" description="Disordered" evidence="1">
    <location>
        <begin position="113"/>
        <end position="136"/>
    </location>
</feature>
<evidence type="ECO:0000313" key="3">
    <source>
        <dbReference type="EMBL" id="KAF2725613.1"/>
    </source>
</evidence>
<keyword evidence="2" id="KW-0812">Transmembrane</keyword>
<keyword evidence="2" id="KW-1133">Transmembrane helix</keyword>
<dbReference type="AlphaFoldDB" id="A0A9P4QE66"/>
<gene>
    <name evidence="3" type="ORF">K431DRAFT_299950</name>
</gene>
<dbReference type="EMBL" id="MU003767">
    <property type="protein sequence ID" value="KAF2725613.1"/>
    <property type="molecule type" value="Genomic_DNA"/>
</dbReference>
<reference evidence="3" key="1">
    <citation type="journal article" date="2020" name="Stud. Mycol.">
        <title>101 Dothideomycetes genomes: a test case for predicting lifestyles and emergence of pathogens.</title>
        <authorList>
            <person name="Haridas S."/>
            <person name="Albert R."/>
            <person name="Binder M."/>
            <person name="Bloem J."/>
            <person name="Labutti K."/>
            <person name="Salamov A."/>
            <person name="Andreopoulos B."/>
            <person name="Baker S."/>
            <person name="Barry K."/>
            <person name="Bills G."/>
            <person name="Bluhm B."/>
            <person name="Cannon C."/>
            <person name="Castanera R."/>
            <person name="Culley D."/>
            <person name="Daum C."/>
            <person name="Ezra D."/>
            <person name="Gonzalez J."/>
            <person name="Henrissat B."/>
            <person name="Kuo A."/>
            <person name="Liang C."/>
            <person name="Lipzen A."/>
            <person name="Lutzoni F."/>
            <person name="Magnuson J."/>
            <person name="Mondo S."/>
            <person name="Nolan M."/>
            <person name="Ohm R."/>
            <person name="Pangilinan J."/>
            <person name="Park H.-J."/>
            <person name="Ramirez L."/>
            <person name="Alfaro M."/>
            <person name="Sun H."/>
            <person name="Tritt A."/>
            <person name="Yoshinaga Y."/>
            <person name="Zwiers L.-H."/>
            <person name="Turgeon B."/>
            <person name="Goodwin S."/>
            <person name="Spatafora J."/>
            <person name="Crous P."/>
            <person name="Grigoriev I."/>
        </authorList>
    </citation>
    <scope>NUCLEOTIDE SEQUENCE</scope>
    <source>
        <strain evidence="3">CBS 116435</strain>
    </source>
</reference>
<keyword evidence="2" id="KW-0472">Membrane</keyword>
<sequence>MAPTNKLAAAHNMTAAILSTTPLPTLIKNMSSIPINGTTEITVNDGKGPLIVGIVAAVLAAPPAAWVMYRVVKLMFKRGAGDNNAADAGANAGAGTGAAGAGAANGAGRDMEMGPIAAQHRPPQGLATPGEENVGNADIADERVEDAVEDDRNTLLVEARGVGREGTV</sequence>
<comment type="caution">
    <text evidence="3">The sequence shown here is derived from an EMBL/GenBank/DDBJ whole genome shotgun (WGS) entry which is preliminary data.</text>
</comment>
<keyword evidence="4" id="KW-1185">Reference proteome</keyword>